<comment type="similarity">
    <text evidence="1">Belongs to the FrmR/RcnR family.</text>
</comment>
<proteinExistence type="inferred from homology"/>
<dbReference type="GO" id="GO:0045892">
    <property type="term" value="P:negative regulation of DNA-templated transcription"/>
    <property type="evidence" value="ECO:0007669"/>
    <property type="project" value="UniProtKB-ARBA"/>
</dbReference>
<gene>
    <name evidence="2" type="ORF">BAE30_07085</name>
</gene>
<dbReference type="Proteomes" id="UP000175707">
    <property type="component" value="Unassembled WGS sequence"/>
</dbReference>
<dbReference type="EMBL" id="LZYH01000481">
    <property type="protein sequence ID" value="OFC60814.1"/>
    <property type="molecule type" value="Genomic_DNA"/>
</dbReference>
<dbReference type="InterPro" id="IPR003735">
    <property type="entry name" value="Metal_Tscrpt_repr"/>
</dbReference>
<dbReference type="CDD" id="cd10148">
    <property type="entry name" value="CsoR-like_DUF156"/>
    <property type="match status" value="1"/>
</dbReference>
<dbReference type="GO" id="GO:0003677">
    <property type="term" value="F:DNA binding"/>
    <property type="evidence" value="ECO:0007669"/>
    <property type="project" value="InterPro"/>
</dbReference>
<comment type="caution">
    <text evidence="2">The sequence shown here is derived from an EMBL/GenBank/DDBJ whole genome shotgun (WGS) entry which is preliminary data.</text>
</comment>
<dbReference type="PATRIC" id="fig|33059.14.peg.67"/>
<name>A0A1E7YWH7_9PROT</name>
<organism evidence="2 3">
    <name type="scientific">Acidithiobacillus caldus</name>
    <dbReference type="NCBI Taxonomy" id="33059"/>
    <lineage>
        <taxon>Bacteria</taxon>
        <taxon>Pseudomonadati</taxon>
        <taxon>Pseudomonadota</taxon>
        <taxon>Acidithiobacillia</taxon>
        <taxon>Acidithiobacillales</taxon>
        <taxon>Acidithiobacillaceae</taxon>
        <taxon>Acidithiobacillus</taxon>
    </lineage>
</organism>
<dbReference type="RefSeq" id="WP_004868027.1">
    <property type="nucleotide sequence ID" value="NZ_CP026328.2"/>
</dbReference>
<dbReference type="AlphaFoldDB" id="A0A1E7YWH7"/>
<dbReference type="PANTHER" id="PTHR33677:SF3">
    <property type="entry name" value="COPPER-SENSING TRANSCRIPTIONAL REPRESSOR RICR"/>
    <property type="match status" value="1"/>
</dbReference>
<dbReference type="Pfam" id="PF02583">
    <property type="entry name" value="Trns_repr_metal"/>
    <property type="match status" value="1"/>
</dbReference>
<sequence>MSAHDRRAILQRMARLEGQVRGIRQMLEEDRDCPEVLNQMAAARAALDKVARMVFEDHLDHCLVDVIRDGDADEPIASIKAAFARYFLP</sequence>
<dbReference type="GeneID" id="92931820"/>
<dbReference type="InterPro" id="IPR038390">
    <property type="entry name" value="Metal_Tscrpt_repr_sf"/>
</dbReference>
<evidence type="ECO:0000256" key="1">
    <source>
        <dbReference type="ARBA" id="ARBA00005260"/>
    </source>
</evidence>
<reference evidence="2 3" key="1">
    <citation type="submission" date="2016-06" db="EMBL/GenBank/DDBJ databases">
        <title>Gene turnover analysis identifies the evolutionary adaptation of the extremophile Acidithiobacillus caldus.</title>
        <authorList>
            <person name="Zhang X."/>
        </authorList>
    </citation>
    <scope>NUCLEOTIDE SEQUENCE [LARGE SCALE GENOMIC DNA]</scope>
    <source>
        <strain evidence="2 3">S1</strain>
    </source>
</reference>
<evidence type="ECO:0000313" key="3">
    <source>
        <dbReference type="Proteomes" id="UP000175707"/>
    </source>
</evidence>
<dbReference type="SMR" id="A0A1E7YWH7"/>
<accession>A0A1E7YWH7</accession>
<evidence type="ECO:0000313" key="2">
    <source>
        <dbReference type="EMBL" id="OFC60814.1"/>
    </source>
</evidence>
<dbReference type="GO" id="GO:0046872">
    <property type="term" value="F:metal ion binding"/>
    <property type="evidence" value="ECO:0007669"/>
    <property type="project" value="InterPro"/>
</dbReference>
<dbReference type="Gene3D" id="1.20.58.1000">
    <property type="entry name" value="Metal-sensitive repressor, helix protomer"/>
    <property type="match status" value="1"/>
</dbReference>
<dbReference type="PANTHER" id="PTHR33677">
    <property type="entry name" value="TRANSCRIPTIONAL REPRESSOR FRMR-RELATED"/>
    <property type="match status" value="1"/>
</dbReference>
<dbReference type="OMA" id="VADEQYC"/>
<protein>
    <submittedName>
        <fullName evidence="2">Cytosolic protein</fullName>
    </submittedName>
</protein>